<evidence type="ECO:0000256" key="5">
    <source>
        <dbReference type="ARBA" id="ARBA00022691"/>
    </source>
</evidence>
<dbReference type="PRINTS" id="PR00505">
    <property type="entry name" value="D12N6MTFRASE"/>
</dbReference>
<protein>
    <recommendedName>
        <fullName evidence="2">site-specific DNA-methyltransferase (adenine-specific)</fullName>
        <ecNumber evidence="2">2.1.1.72</ecNumber>
    </recommendedName>
</protein>
<evidence type="ECO:0000313" key="7">
    <source>
        <dbReference type="EMBL" id="MCT7319330.1"/>
    </source>
</evidence>
<dbReference type="PIRSF" id="PIRSF000398">
    <property type="entry name" value="M_m6A_EcoRV"/>
    <property type="match status" value="1"/>
</dbReference>
<dbReference type="GO" id="GO:0043565">
    <property type="term" value="F:sequence-specific DNA binding"/>
    <property type="evidence" value="ECO:0007669"/>
    <property type="project" value="TreeGrafter"/>
</dbReference>
<dbReference type="Pfam" id="PF02086">
    <property type="entry name" value="MethyltransfD12"/>
    <property type="match status" value="1"/>
</dbReference>
<dbReference type="InterPro" id="IPR012327">
    <property type="entry name" value="MeTrfase_D12"/>
</dbReference>
<dbReference type="EC" id="2.1.1.72" evidence="2"/>
<keyword evidence="4" id="KW-0808">Transferase</keyword>
<evidence type="ECO:0000256" key="2">
    <source>
        <dbReference type="ARBA" id="ARBA00011900"/>
    </source>
</evidence>
<dbReference type="Gene3D" id="1.10.1020.10">
    <property type="entry name" value="Adenine-specific Methyltransferase, Domain 2"/>
    <property type="match status" value="1"/>
</dbReference>
<dbReference type="GO" id="GO:0009007">
    <property type="term" value="F:site-specific DNA-methyltransferase (adenine-specific) activity"/>
    <property type="evidence" value="ECO:0007669"/>
    <property type="project" value="UniProtKB-EC"/>
</dbReference>
<dbReference type="GO" id="GO:0006298">
    <property type="term" value="P:mismatch repair"/>
    <property type="evidence" value="ECO:0007669"/>
    <property type="project" value="TreeGrafter"/>
</dbReference>
<comment type="similarity">
    <text evidence="1">Belongs to the N(4)/N(6)-methyltransferase family.</text>
</comment>
<dbReference type="GO" id="GO:1904047">
    <property type="term" value="F:S-adenosyl-L-methionine binding"/>
    <property type="evidence" value="ECO:0007669"/>
    <property type="project" value="TreeGrafter"/>
</dbReference>
<keyword evidence="5" id="KW-0949">S-adenosyl-L-methionine</keyword>
<organism evidence="7 8">
    <name type="scientific">Ralstonia mojiangensis</name>
    <dbReference type="NCBI Taxonomy" id="2953895"/>
    <lineage>
        <taxon>Bacteria</taxon>
        <taxon>Pseudomonadati</taxon>
        <taxon>Pseudomonadota</taxon>
        <taxon>Betaproteobacteria</taxon>
        <taxon>Burkholderiales</taxon>
        <taxon>Burkholderiaceae</taxon>
        <taxon>Ralstonia</taxon>
    </lineage>
</organism>
<dbReference type="Proteomes" id="UP001164374">
    <property type="component" value="Unassembled WGS sequence"/>
</dbReference>
<dbReference type="InterPro" id="IPR023095">
    <property type="entry name" value="Ade_MeTrfase_dom_2"/>
</dbReference>
<dbReference type="PANTHER" id="PTHR30481:SF2">
    <property type="entry name" value="SITE-SPECIFIC DNA-METHYLTRANSFERASE (ADENINE-SPECIFIC)"/>
    <property type="match status" value="1"/>
</dbReference>
<dbReference type="InterPro" id="IPR012263">
    <property type="entry name" value="M_m6A_EcoRV"/>
</dbReference>
<dbReference type="EMBL" id="JAOCQJ010000011">
    <property type="protein sequence ID" value="MCT7319330.1"/>
    <property type="molecule type" value="Genomic_DNA"/>
</dbReference>
<reference evidence="7" key="2">
    <citation type="submission" date="2023-02" db="EMBL/GenBank/DDBJ databases">
        <authorList>
            <person name="Lu C.-H."/>
        </authorList>
    </citation>
    <scope>NUCLEOTIDE SEQUENCE</scope>
    <source>
        <strain evidence="7">22TCCZM01-4</strain>
    </source>
</reference>
<keyword evidence="3 7" id="KW-0489">Methyltransferase</keyword>
<name>A0AAE3I8K0_9RALS</name>
<comment type="caution">
    <text evidence="7">The sequence shown here is derived from an EMBL/GenBank/DDBJ whole genome shotgun (WGS) entry which is preliminary data.</text>
</comment>
<dbReference type="AlphaFoldDB" id="A0AAE3I8K0"/>
<evidence type="ECO:0000313" key="8">
    <source>
        <dbReference type="Proteomes" id="UP001164374"/>
    </source>
</evidence>
<dbReference type="Gene3D" id="3.40.50.150">
    <property type="entry name" value="Vaccinia Virus protein VP39"/>
    <property type="match status" value="1"/>
</dbReference>
<dbReference type="PANTHER" id="PTHR30481">
    <property type="entry name" value="DNA ADENINE METHYLASE"/>
    <property type="match status" value="1"/>
</dbReference>
<proteinExistence type="inferred from homology"/>
<evidence type="ECO:0000256" key="4">
    <source>
        <dbReference type="ARBA" id="ARBA00022679"/>
    </source>
</evidence>
<dbReference type="InterPro" id="IPR029063">
    <property type="entry name" value="SAM-dependent_MTases_sf"/>
</dbReference>
<evidence type="ECO:0000256" key="3">
    <source>
        <dbReference type="ARBA" id="ARBA00022603"/>
    </source>
</evidence>
<gene>
    <name evidence="7" type="ORF">N5I87_25200</name>
</gene>
<dbReference type="SUPFAM" id="SSF53335">
    <property type="entry name" value="S-adenosyl-L-methionine-dependent methyltransferases"/>
    <property type="match status" value="1"/>
</dbReference>
<dbReference type="GO" id="GO:0032259">
    <property type="term" value="P:methylation"/>
    <property type="evidence" value="ECO:0007669"/>
    <property type="project" value="UniProtKB-KW"/>
</dbReference>
<dbReference type="GO" id="GO:0009307">
    <property type="term" value="P:DNA restriction-modification system"/>
    <property type="evidence" value="ECO:0007669"/>
    <property type="project" value="InterPro"/>
</dbReference>
<evidence type="ECO:0000256" key="6">
    <source>
        <dbReference type="ARBA" id="ARBA00047942"/>
    </source>
</evidence>
<sequence length="289" mass="33209">MYSNRLYTPLRYPGGKARFAPFIANVIAHNGLLGGEYLEPYGGGAGVALELLFHDTVAAVHINDADPAVYDFWRAATEHNEQLVEMVNTVPVTLDQWVHWREVMLGRIAGTDVERGFATLFMNRTNRSGILKAGVIGGKAQSGEYKLDARFKRDALTTRLERIGRFRDRINVYCEDARLLLHRCHKFLPRKALVYLDPPYYIKGQGLYRNFYEHKDHVEISKLIQSKRFTRPWVVSYDDVAEIREMYRDSTTLGYRLNYTAQRKYHGAEVMFFSPRISIPQQGLKAKAA</sequence>
<dbReference type="RefSeq" id="WP_260801006.1">
    <property type="nucleotide sequence ID" value="NZ_JAOCQJ010000011.1"/>
</dbReference>
<comment type="catalytic activity">
    <reaction evidence="6">
        <text>a 2'-deoxyadenosine in DNA + S-adenosyl-L-methionine = an N(6)-methyl-2'-deoxyadenosine in DNA + S-adenosyl-L-homocysteine + H(+)</text>
        <dbReference type="Rhea" id="RHEA:15197"/>
        <dbReference type="Rhea" id="RHEA-COMP:12418"/>
        <dbReference type="Rhea" id="RHEA-COMP:12419"/>
        <dbReference type="ChEBI" id="CHEBI:15378"/>
        <dbReference type="ChEBI" id="CHEBI:57856"/>
        <dbReference type="ChEBI" id="CHEBI:59789"/>
        <dbReference type="ChEBI" id="CHEBI:90615"/>
        <dbReference type="ChEBI" id="CHEBI:90616"/>
        <dbReference type="EC" id="2.1.1.72"/>
    </reaction>
</comment>
<reference evidence="7" key="1">
    <citation type="journal article" date="2023" name="Front. Microbiol.">
        <title>Ralstonia chuxiongensis sp. nov., Ralstonia mojiangensis sp. nov., and Ralstonia soli sp. nov., isolated from tobacco fields, are three novel species in the family Burkholderiaceae.</title>
        <authorList>
            <person name="Lu C.H."/>
            <person name="Zhang Y.Y."/>
            <person name="Jiang N."/>
            <person name="Chen W."/>
            <person name="Shao X."/>
            <person name="Zhao Z.M."/>
            <person name="Lu W.L."/>
            <person name="Hu X."/>
            <person name="Xi Y.X."/>
            <person name="Zou S.Y."/>
            <person name="Wei Q.J."/>
            <person name="Lin Z.L."/>
            <person name="Gong L."/>
            <person name="Gai X.T."/>
            <person name="Zhang L.Q."/>
            <person name="Li J.Y."/>
            <person name="Jin Y."/>
            <person name="Xia Z.Y."/>
        </authorList>
    </citation>
    <scope>NUCLEOTIDE SEQUENCE</scope>
    <source>
        <strain evidence="7">22TCCZM01-4</strain>
    </source>
</reference>
<evidence type="ECO:0000256" key="1">
    <source>
        <dbReference type="ARBA" id="ARBA00006594"/>
    </source>
</evidence>
<accession>A0AAE3I8K0</accession>